<evidence type="ECO:0000256" key="1">
    <source>
        <dbReference type="SAM" id="MobiDB-lite"/>
    </source>
</evidence>
<dbReference type="InterPro" id="IPR006597">
    <property type="entry name" value="Sel1-like"/>
</dbReference>
<feature type="transmembrane region" description="Helical" evidence="2">
    <location>
        <begin position="6"/>
        <end position="27"/>
    </location>
</feature>
<name>A0A656HFV3_THINJ</name>
<dbReference type="InterPro" id="IPR011990">
    <property type="entry name" value="TPR-like_helical_dom_sf"/>
</dbReference>
<evidence type="ECO:0000313" key="3">
    <source>
        <dbReference type="EMBL" id="EIJ35263.1"/>
    </source>
</evidence>
<evidence type="ECO:0000256" key="2">
    <source>
        <dbReference type="SAM" id="Phobius"/>
    </source>
</evidence>
<gene>
    <name evidence="3" type="ORF">Thini_2726</name>
</gene>
<dbReference type="Proteomes" id="UP000005317">
    <property type="component" value="Unassembled WGS sequence"/>
</dbReference>
<dbReference type="Gene3D" id="1.25.40.10">
    <property type="entry name" value="Tetratricopeptide repeat domain"/>
    <property type="match status" value="1"/>
</dbReference>
<protein>
    <submittedName>
        <fullName evidence="3">Sel1 domain protein repeat-containing protein</fullName>
    </submittedName>
</protein>
<keyword evidence="4" id="KW-1185">Reference proteome</keyword>
<keyword evidence="2" id="KW-0472">Membrane</keyword>
<feature type="region of interest" description="Disordered" evidence="1">
    <location>
        <begin position="130"/>
        <end position="153"/>
    </location>
</feature>
<dbReference type="SMART" id="SM00671">
    <property type="entry name" value="SEL1"/>
    <property type="match status" value="1"/>
</dbReference>
<keyword evidence="2" id="KW-0812">Transmembrane</keyword>
<reference evidence="4" key="1">
    <citation type="journal article" date="2011" name="Stand. Genomic Sci.">
        <title>Genome sequence of the filamentous, gliding Thiothrix nivea neotype strain (JP2(T)).</title>
        <authorList>
            <person name="Lapidus A."/>
            <person name="Nolan M."/>
            <person name="Lucas S."/>
            <person name="Glavina Del Rio T."/>
            <person name="Tice H."/>
            <person name="Cheng J.F."/>
            <person name="Tapia R."/>
            <person name="Han C."/>
            <person name="Goodwin L."/>
            <person name="Pitluck S."/>
            <person name="Liolios K."/>
            <person name="Pagani I."/>
            <person name="Ivanova N."/>
            <person name="Huntemann M."/>
            <person name="Mavromatis K."/>
            <person name="Mikhailova N."/>
            <person name="Pati A."/>
            <person name="Chen A."/>
            <person name="Palaniappan K."/>
            <person name="Land M."/>
            <person name="Brambilla E.M."/>
            <person name="Rohde M."/>
            <person name="Abt B."/>
            <person name="Verbarg S."/>
            <person name="Goker M."/>
            <person name="Bristow J."/>
            <person name="Eisen J.A."/>
            <person name="Markowitz V."/>
            <person name="Hugenholtz P."/>
            <person name="Kyrpides N.C."/>
            <person name="Klenk H.P."/>
            <person name="Woyke T."/>
        </authorList>
    </citation>
    <scope>NUCLEOTIDE SEQUENCE [LARGE SCALE GENOMIC DNA]</scope>
    <source>
        <strain evidence="4">ATCC 35100 / DSM 5205 / JP2</strain>
    </source>
</reference>
<accession>A0A656HFV3</accession>
<dbReference type="OrthoDB" id="9204495at2"/>
<dbReference type="RefSeq" id="WP_002709172.1">
    <property type="nucleotide sequence ID" value="NZ_JH651384.1"/>
</dbReference>
<proteinExistence type="predicted"/>
<evidence type="ECO:0000313" key="4">
    <source>
        <dbReference type="Proteomes" id="UP000005317"/>
    </source>
</evidence>
<dbReference type="AlphaFoldDB" id="A0A656HFV3"/>
<dbReference type="Pfam" id="PF08238">
    <property type="entry name" value="Sel1"/>
    <property type="match status" value="1"/>
</dbReference>
<dbReference type="EMBL" id="JH651384">
    <property type="protein sequence ID" value="EIJ35263.1"/>
    <property type="molecule type" value="Genomic_DNA"/>
</dbReference>
<organism evidence="3 4">
    <name type="scientific">Thiothrix nivea (strain ATCC 35100 / DSM 5205 / JP2)</name>
    <dbReference type="NCBI Taxonomy" id="870187"/>
    <lineage>
        <taxon>Bacteria</taxon>
        <taxon>Pseudomonadati</taxon>
        <taxon>Pseudomonadota</taxon>
        <taxon>Gammaproteobacteria</taxon>
        <taxon>Thiotrichales</taxon>
        <taxon>Thiotrichaceae</taxon>
        <taxon>Thiothrix</taxon>
    </lineage>
</organism>
<keyword evidence="2" id="KW-1133">Transmembrane helix</keyword>
<sequence precursor="true">MKLDRFWIVQIMIALVLFALLIGSYLLSSGMLSASGDDPPPAPLETGAETKDSMLATAACVPVGTALSPSAIEASLGSDDPARREACLTFLQAESAAGDLGADLWLGRAYHNGWGVSKNVEEAAAHYRKAASAGDTATRESAGQWLSQLERGQ</sequence>
<dbReference type="SUPFAM" id="SSF81901">
    <property type="entry name" value="HCP-like"/>
    <property type="match status" value="1"/>
</dbReference>